<dbReference type="EMBL" id="JABBWK010000015">
    <property type="protein sequence ID" value="KAG1902912.1"/>
    <property type="molecule type" value="Genomic_DNA"/>
</dbReference>
<dbReference type="Proteomes" id="UP001195769">
    <property type="component" value="Unassembled WGS sequence"/>
</dbReference>
<dbReference type="AlphaFoldDB" id="A0AAD4EBG6"/>
<sequence length="724" mass="80392">MTSENSTYIKLEAIEAAVPGEGSHKRALMNFQSEIVGQIDKIIDSCMTLLEATLQPPEDANTTKTIKDSPETETPTEIHTHMPPTRAITLFQPNPVIPKYAGSSANQPIIHPGHHAYRHTANIQHAHSINGNHEADYLVLNGSQFGNLRMDAKNIIDYIPSIVVHSNFAAHDVISQCGNVIIPIFELPVDARQIRSPTPLGLAKRLSPGPFFKSYDDDVKRSLGQATIPLPTIEFDDLIHMSERDILNILDLPITRDTSHGSLTREPRTLAPVSMTLRNFRDETSSCRTAERDVKENMTLSVDDHEVRRKNSLKSSIPSPPRVCTLAPSLPAPPNNSAAQTPNVSDGEPPSEAALFHQALVVKTWLIALDKSTASFGRTTSHSLTIHEEEFSDDGELVSASDSLSSCADDNNNNLPPTLLMKLDTKVPLNITHIRHLAEDIANPWSHKCIPQLIPSLVFSKTADSLEEPDEDEDMFDQLEPTPFSIQYCEHSYEPLPFHGSYDLFTTQRLVALCRTLTGSMASQAVQELGLEKAAFHTTRPSAIYHYHTSTYYEHVPRGKSRLCTCIMDLRNMRVMARNVLQLVHATLTPSQSQECMEEQIILLIIDGVRCIPASINRAAFFMQLCPAANPLFTLEEFAYLRTAAGLFRFFGHFTIADAIDDLLQCSLPDEDIVYTLLQNYSLDDLRGTGVSPSKSLKYLLNVAEAWCENSLEVNHVGPCYLEG</sequence>
<feature type="region of interest" description="Disordered" evidence="1">
    <location>
        <begin position="54"/>
        <end position="81"/>
    </location>
</feature>
<name>A0AAD4EBG6_9AGAM</name>
<protein>
    <submittedName>
        <fullName evidence="2">Uncharacterized protein</fullName>
    </submittedName>
</protein>
<accession>A0AAD4EBG6</accession>
<comment type="caution">
    <text evidence="2">The sequence shown here is derived from an EMBL/GenBank/DDBJ whole genome shotgun (WGS) entry which is preliminary data.</text>
</comment>
<keyword evidence="3" id="KW-1185">Reference proteome</keyword>
<dbReference type="GeneID" id="64660928"/>
<organism evidence="2 3">
    <name type="scientific">Suillus fuscotomentosus</name>
    <dbReference type="NCBI Taxonomy" id="1912939"/>
    <lineage>
        <taxon>Eukaryota</taxon>
        <taxon>Fungi</taxon>
        <taxon>Dikarya</taxon>
        <taxon>Basidiomycota</taxon>
        <taxon>Agaricomycotina</taxon>
        <taxon>Agaricomycetes</taxon>
        <taxon>Agaricomycetidae</taxon>
        <taxon>Boletales</taxon>
        <taxon>Suillineae</taxon>
        <taxon>Suillaceae</taxon>
        <taxon>Suillus</taxon>
    </lineage>
</organism>
<reference evidence="2" key="1">
    <citation type="journal article" date="2020" name="New Phytol.">
        <title>Comparative genomics reveals dynamic genome evolution in host specialist ectomycorrhizal fungi.</title>
        <authorList>
            <person name="Lofgren L.A."/>
            <person name="Nguyen N.H."/>
            <person name="Vilgalys R."/>
            <person name="Ruytinx J."/>
            <person name="Liao H.L."/>
            <person name="Branco S."/>
            <person name="Kuo A."/>
            <person name="LaButti K."/>
            <person name="Lipzen A."/>
            <person name="Andreopoulos W."/>
            <person name="Pangilinan J."/>
            <person name="Riley R."/>
            <person name="Hundley H."/>
            <person name="Na H."/>
            <person name="Barry K."/>
            <person name="Grigoriev I.V."/>
            <person name="Stajich J.E."/>
            <person name="Kennedy P.G."/>
        </authorList>
    </citation>
    <scope>NUCLEOTIDE SEQUENCE</scope>
    <source>
        <strain evidence="2">FC203</strain>
    </source>
</reference>
<proteinExistence type="predicted"/>
<feature type="compositionally biased region" description="Basic and acidic residues" evidence="1">
    <location>
        <begin position="65"/>
        <end position="80"/>
    </location>
</feature>
<evidence type="ECO:0000313" key="3">
    <source>
        <dbReference type="Proteomes" id="UP001195769"/>
    </source>
</evidence>
<dbReference type="RefSeq" id="XP_041228487.1">
    <property type="nucleotide sequence ID" value="XM_041366630.1"/>
</dbReference>
<gene>
    <name evidence="2" type="ORF">F5891DRAFT_1186052</name>
</gene>
<evidence type="ECO:0000256" key="1">
    <source>
        <dbReference type="SAM" id="MobiDB-lite"/>
    </source>
</evidence>
<evidence type="ECO:0000313" key="2">
    <source>
        <dbReference type="EMBL" id="KAG1902912.1"/>
    </source>
</evidence>
<feature type="region of interest" description="Disordered" evidence="1">
    <location>
        <begin position="306"/>
        <end position="350"/>
    </location>
</feature>